<feature type="compositionally biased region" description="Polar residues" evidence="1">
    <location>
        <begin position="41"/>
        <end position="62"/>
    </location>
</feature>
<dbReference type="EnsemblPlants" id="ORUFI04G12500.1">
    <property type="protein sequence ID" value="ORUFI04G12500.1"/>
    <property type="gene ID" value="ORUFI04G12500"/>
</dbReference>
<sequence>MCKRKKNQGSEPRTKVIKTIQGTDVIKTHTSANEAADLWTLDTTPTSSPTAPHNRNLLTNRAYTPKTLDDSTRHSRDPPTSHLVRPGA</sequence>
<evidence type="ECO:0000256" key="1">
    <source>
        <dbReference type="SAM" id="MobiDB-lite"/>
    </source>
</evidence>
<name>A0A0E0P8M7_ORYRU</name>
<organism evidence="2 3">
    <name type="scientific">Oryza rufipogon</name>
    <name type="common">Brownbeard rice</name>
    <name type="synonym">Asian wild rice</name>
    <dbReference type="NCBI Taxonomy" id="4529"/>
    <lineage>
        <taxon>Eukaryota</taxon>
        <taxon>Viridiplantae</taxon>
        <taxon>Streptophyta</taxon>
        <taxon>Embryophyta</taxon>
        <taxon>Tracheophyta</taxon>
        <taxon>Spermatophyta</taxon>
        <taxon>Magnoliopsida</taxon>
        <taxon>Liliopsida</taxon>
        <taxon>Poales</taxon>
        <taxon>Poaceae</taxon>
        <taxon>BOP clade</taxon>
        <taxon>Oryzoideae</taxon>
        <taxon>Oryzeae</taxon>
        <taxon>Oryzinae</taxon>
        <taxon>Oryza</taxon>
    </lineage>
</organism>
<evidence type="ECO:0000313" key="2">
    <source>
        <dbReference type="EnsemblPlants" id="ORUFI04G12500.1"/>
    </source>
</evidence>
<accession>A0A0E0P8M7</accession>
<protein>
    <submittedName>
        <fullName evidence="2">Uncharacterized protein</fullName>
    </submittedName>
</protein>
<reference evidence="2" key="2">
    <citation type="submission" date="2015-06" db="UniProtKB">
        <authorList>
            <consortium name="EnsemblPlants"/>
        </authorList>
    </citation>
    <scope>IDENTIFICATION</scope>
</reference>
<evidence type="ECO:0000313" key="3">
    <source>
        <dbReference type="Proteomes" id="UP000008022"/>
    </source>
</evidence>
<reference evidence="3" key="1">
    <citation type="submission" date="2013-06" db="EMBL/GenBank/DDBJ databases">
        <authorList>
            <person name="Zhao Q."/>
        </authorList>
    </citation>
    <scope>NUCLEOTIDE SEQUENCE</scope>
    <source>
        <strain evidence="3">cv. W1943</strain>
    </source>
</reference>
<keyword evidence="3" id="KW-1185">Reference proteome</keyword>
<dbReference type="Proteomes" id="UP000008022">
    <property type="component" value="Unassembled WGS sequence"/>
</dbReference>
<feature type="region of interest" description="Disordered" evidence="1">
    <location>
        <begin position="41"/>
        <end position="88"/>
    </location>
</feature>
<dbReference type="AlphaFoldDB" id="A0A0E0P8M7"/>
<dbReference type="HOGENOM" id="CLU_2472980_0_0_1"/>
<dbReference type="Gramene" id="ORUFI04G12500.1">
    <property type="protein sequence ID" value="ORUFI04G12500.1"/>
    <property type="gene ID" value="ORUFI04G12500"/>
</dbReference>
<proteinExistence type="predicted"/>
<feature type="compositionally biased region" description="Basic and acidic residues" evidence="1">
    <location>
        <begin position="67"/>
        <end position="79"/>
    </location>
</feature>